<evidence type="ECO:0000256" key="1">
    <source>
        <dbReference type="ARBA" id="ARBA00022527"/>
    </source>
</evidence>
<dbReference type="EMBL" id="FXYG01000003">
    <property type="protein sequence ID" value="SMX45895.1"/>
    <property type="molecule type" value="Genomic_DNA"/>
</dbReference>
<evidence type="ECO:0000313" key="3">
    <source>
        <dbReference type="EMBL" id="SMX45895.1"/>
    </source>
</evidence>
<organism evidence="3 4">
    <name type="scientific">Ruegeria arenilitoris</name>
    <dbReference type="NCBI Taxonomy" id="1173585"/>
    <lineage>
        <taxon>Bacteria</taxon>
        <taxon>Pseudomonadati</taxon>
        <taxon>Pseudomonadota</taxon>
        <taxon>Alphaproteobacteria</taxon>
        <taxon>Rhodobacterales</taxon>
        <taxon>Roseobacteraceae</taxon>
        <taxon>Ruegeria</taxon>
    </lineage>
</organism>
<keyword evidence="3" id="KW-0808">Transferase</keyword>
<dbReference type="SUPFAM" id="SSF55874">
    <property type="entry name" value="ATPase domain of HSP90 chaperone/DNA topoisomerase II/histidine kinase"/>
    <property type="match status" value="1"/>
</dbReference>
<feature type="domain" description="Histidine kinase/HSP90-like ATPase" evidence="2">
    <location>
        <begin position="23"/>
        <end position="150"/>
    </location>
</feature>
<dbReference type="Pfam" id="PF13581">
    <property type="entry name" value="HATPase_c_2"/>
    <property type="match status" value="1"/>
</dbReference>
<dbReference type="InterPro" id="IPR036890">
    <property type="entry name" value="HATPase_C_sf"/>
</dbReference>
<keyword evidence="1" id="KW-0723">Serine/threonine-protein kinase</keyword>
<dbReference type="GO" id="GO:0004674">
    <property type="term" value="F:protein serine/threonine kinase activity"/>
    <property type="evidence" value="ECO:0007669"/>
    <property type="project" value="UniProtKB-KW"/>
</dbReference>
<name>A0A238KST8_9RHOB</name>
<keyword evidence="3" id="KW-0418">Kinase</keyword>
<sequence>MKRQGANGVTVNCEDGRLEVAFPAVEAEASRAIASLHAGLSNFGLPGQKIADIKIVLAEAINNVVEHAYAECAPGMVRVSVLDSKDHLEVQIADTGRPLPGLKIPDGIPASVETDTSNLPEGGFGWFLIRTLADEVRYDRKNGQNLLFLRFERTKKADRPQ</sequence>
<dbReference type="AlphaFoldDB" id="A0A238KST8"/>
<dbReference type="PANTHER" id="PTHR35526:SF3">
    <property type="entry name" value="ANTI-SIGMA-F FACTOR RSBW"/>
    <property type="match status" value="1"/>
</dbReference>
<accession>A0A238KST8</accession>
<gene>
    <name evidence="3" type="primary">rsbW</name>
    <name evidence="3" type="ORF">RUA8715_02811</name>
</gene>
<evidence type="ECO:0000313" key="4">
    <source>
        <dbReference type="Proteomes" id="UP000202485"/>
    </source>
</evidence>
<protein>
    <submittedName>
        <fullName evidence="3">Serine-protein kinase RsbW</fullName>
        <ecNumber evidence="3">2.7.11.1</ecNumber>
    </submittedName>
</protein>
<dbReference type="InterPro" id="IPR003594">
    <property type="entry name" value="HATPase_dom"/>
</dbReference>
<keyword evidence="4" id="KW-1185">Reference proteome</keyword>
<dbReference type="EC" id="2.7.11.1" evidence="3"/>
<reference evidence="4" key="1">
    <citation type="submission" date="2017-05" db="EMBL/GenBank/DDBJ databases">
        <authorList>
            <person name="Rodrigo-Torres L."/>
            <person name="Arahal R. D."/>
            <person name="Lucena T."/>
        </authorList>
    </citation>
    <scope>NUCLEOTIDE SEQUENCE [LARGE SCALE GENOMIC DNA]</scope>
    <source>
        <strain evidence="4">CECT 8715</strain>
    </source>
</reference>
<dbReference type="Gene3D" id="3.30.565.10">
    <property type="entry name" value="Histidine kinase-like ATPase, C-terminal domain"/>
    <property type="match status" value="1"/>
</dbReference>
<dbReference type="CDD" id="cd16936">
    <property type="entry name" value="HATPase_RsbW-like"/>
    <property type="match status" value="1"/>
</dbReference>
<evidence type="ECO:0000259" key="2">
    <source>
        <dbReference type="Pfam" id="PF13581"/>
    </source>
</evidence>
<dbReference type="Proteomes" id="UP000202485">
    <property type="component" value="Unassembled WGS sequence"/>
</dbReference>
<proteinExistence type="predicted"/>
<dbReference type="InterPro" id="IPR050267">
    <property type="entry name" value="Anti-sigma-factor_SerPK"/>
</dbReference>
<dbReference type="PANTHER" id="PTHR35526">
    <property type="entry name" value="ANTI-SIGMA-F FACTOR RSBW-RELATED"/>
    <property type="match status" value="1"/>
</dbReference>